<name>A0A1S7DPC2_RIEAN</name>
<evidence type="ECO:0008006" key="3">
    <source>
        <dbReference type="Google" id="ProtNLM"/>
    </source>
</evidence>
<protein>
    <recommendedName>
        <fullName evidence="3">Lipoprotein</fullName>
    </recommendedName>
</protein>
<dbReference type="PROSITE" id="PS51257">
    <property type="entry name" value="PROKAR_LIPOPROTEIN"/>
    <property type="match status" value="1"/>
</dbReference>
<evidence type="ECO:0000313" key="2">
    <source>
        <dbReference type="Proteomes" id="UP000189883"/>
    </source>
</evidence>
<accession>A0A1S7DPC2</accession>
<dbReference type="RefSeq" id="WP_079206193.1">
    <property type="nucleotide sequence ID" value="NZ_CP011859.1"/>
</dbReference>
<sequence>MKNLIISLIILMIVSCKDKNEKLIENNIPIVETKETKIKEETDTTKIADEQNEVMTEKDILFNGKLKRYFSLKEFENVFGKADSIKPLAEEEPCTFIFDTELEPDNSNFNEFMYYYKDASRFENYKEKVAVDEFRFINNNFILFKGIKLNSSTTVKDLKKLFPNAMKNIGTMDVYGEGNLQVIQLREDEHNVSDGHINLFIKNGKLYYIHWWFPC</sequence>
<organism evidence="1 2">
    <name type="scientific">Riemerella anatipestifer</name>
    <name type="common">Moraxella anatipestifer</name>
    <dbReference type="NCBI Taxonomy" id="34085"/>
    <lineage>
        <taxon>Bacteria</taxon>
        <taxon>Pseudomonadati</taxon>
        <taxon>Bacteroidota</taxon>
        <taxon>Flavobacteriia</taxon>
        <taxon>Flavobacteriales</taxon>
        <taxon>Weeksellaceae</taxon>
        <taxon>Riemerella</taxon>
    </lineage>
</organism>
<dbReference type="Proteomes" id="UP000189883">
    <property type="component" value="Chromosome"/>
</dbReference>
<gene>
    <name evidence="1" type="ORF">AB406_0009</name>
</gene>
<dbReference type="AlphaFoldDB" id="A0A1S7DPC2"/>
<evidence type="ECO:0000313" key="1">
    <source>
        <dbReference type="EMBL" id="AQY20975.1"/>
    </source>
</evidence>
<reference evidence="1 2" key="1">
    <citation type="submission" date="2015-06" db="EMBL/GenBank/DDBJ databases">
        <title>R. anatipestifer strain HXb2 is the most virulent strain so far, and the genome sequence would help us uncover the pathogenesis.</title>
        <authorList>
            <person name="Hu Q."/>
            <person name="Qi J."/>
            <person name="Bo H."/>
            <person name="Liu G."/>
            <person name="Tao M."/>
            <person name="Ding Y."/>
            <person name="Xue Y."/>
        </authorList>
    </citation>
    <scope>NUCLEOTIDE SEQUENCE [LARGE SCALE GENOMIC DNA]</scope>
    <source>
        <strain evidence="1 2">HXb2</strain>
    </source>
</reference>
<proteinExistence type="predicted"/>
<dbReference type="EMBL" id="CP011859">
    <property type="protein sequence ID" value="AQY20975.1"/>
    <property type="molecule type" value="Genomic_DNA"/>
</dbReference>